<dbReference type="InterPro" id="IPR011118">
    <property type="entry name" value="Tannase/feruloyl_esterase"/>
</dbReference>
<evidence type="ECO:0000256" key="6">
    <source>
        <dbReference type="ARBA" id="ARBA00022837"/>
    </source>
</evidence>
<evidence type="ECO:0000256" key="9">
    <source>
        <dbReference type="SAM" id="SignalP"/>
    </source>
</evidence>
<gene>
    <name evidence="10" type="ORF">DFR70_113134</name>
</gene>
<dbReference type="AlphaFoldDB" id="A0A318JWB8"/>
<dbReference type="RefSeq" id="WP_051187498.1">
    <property type="nucleotide sequence ID" value="NZ_QJKF01000013.1"/>
</dbReference>
<dbReference type="OrthoDB" id="189734at2"/>
<sequence length="443" mass="48029">MSLFHRLAAHWVTATIAVASVFATQLIDPAPPTVRTADCPAPMVVGAQHQIAACLDDLTTAGTVASGHTVPDDWAGLHPAGARNPVGVPGTQIDGYFPDDSATNTHHGWNHDSQFVIRLPDDWNGGLVVAGTPGNRRQYANDFTVSDWVLAKGYAYAATDKGNTGNDFHRDGAAPGDALVEWNNRVTQLTVAAQTAVAQRYGGPARHTYLAGVSNGGYLVRWQLENVPWLYDGGVDWEGTLWQADGPNPLTFLPPALRGYPGHRTDPAALETILAAGFPAASEPLWEYHDRVYWGPIQRNYRQEFDPGYLGDDAEYDYAARPVAVHDAMRRVSLTGRIQRPLLTIHGTLDALLPIGLDSDVYAGLIREQGRAGVHRYYRIEGGNHADGLFDSHPDLLRPLLPCFRTAFTALESWTIAGQSPPPDATVPRPATGDLANTCELTH</sequence>
<evidence type="ECO:0000313" key="11">
    <source>
        <dbReference type="Proteomes" id="UP000247569"/>
    </source>
</evidence>
<keyword evidence="3" id="KW-0479">Metal-binding</keyword>
<keyword evidence="2" id="KW-0719">Serine esterase</keyword>
<dbReference type="GO" id="GO:0046872">
    <property type="term" value="F:metal ion binding"/>
    <property type="evidence" value="ECO:0007669"/>
    <property type="project" value="UniProtKB-KW"/>
</dbReference>
<dbReference type="SUPFAM" id="SSF53474">
    <property type="entry name" value="alpha/beta-Hydrolases"/>
    <property type="match status" value="1"/>
</dbReference>
<evidence type="ECO:0000256" key="5">
    <source>
        <dbReference type="ARBA" id="ARBA00022801"/>
    </source>
</evidence>
<feature type="signal peptide" evidence="9">
    <location>
        <begin position="1"/>
        <end position="23"/>
    </location>
</feature>
<dbReference type="EMBL" id="QJKF01000013">
    <property type="protein sequence ID" value="PXX58799.1"/>
    <property type="molecule type" value="Genomic_DNA"/>
</dbReference>
<dbReference type="Proteomes" id="UP000247569">
    <property type="component" value="Unassembled WGS sequence"/>
</dbReference>
<keyword evidence="4 9" id="KW-0732">Signal</keyword>
<organism evidence="10 11">
    <name type="scientific">Nocardia tenerifensis</name>
    <dbReference type="NCBI Taxonomy" id="228006"/>
    <lineage>
        <taxon>Bacteria</taxon>
        <taxon>Bacillati</taxon>
        <taxon>Actinomycetota</taxon>
        <taxon>Actinomycetes</taxon>
        <taxon>Mycobacteriales</taxon>
        <taxon>Nocardiaceae</taxon>
        <taxon>Nocardia</taxon>
    </lineage>
</organism>
<comment type="similarity">
    <text evidence="1">Belongs to the tannase family.</text>
</comment>
<evidence type="ECO:0000256" key="8">
    <source>
        <dbReference type="SAM" id="MobiDB-lite"/>
    </source>
</evidence>
<evidence type="ECO:0000256" key="1">
    <source>
        <dbReference type="ARBA" id="ARBA00006249"/>
    </source>
</evidence>
<evidence type="ECO:0000313" key="10">
    <source>
        <dbReference type="EMBL" id="PXX58799.1"/>
    </source>
</evidence>
<dbReference type="GO" id="GO:0052689">
    <property type="term" value="F:carboxylic ester hydrolase activity"/>
    <property type="evidence" value="ECO:0007669"/>
    <property type="project" value="UniProtKB-KW"/>
</dbReference>
<evidence type="ECO:0000256" key="3">
    <source>
        <dbReference type="ARBA" id="ARBA00022723"/>
    </source>
</evidence>
<evidence type="ECO:0000256" key="4">
    <source>
        <dbReference type="ARBA" id="ARBA00022729"/>
    </source>
</evidence>
<feature type="chain" id="PRO_5039544706" evidence="9">
    <location>
        <begin position="24"/>
        <end position="443"/>
    </location>
</feature>
<accession>A0A318JWB8</accession>
<keyword evidence="6" id="KW-0106">Calcium</keyword>
<dbReference type="InterPro" id="IPR029058">
    <property type="entry name" value="AB_hydrolase_fold"/>
</dbReference>
<keyword evidence="5" id="KW-0378">Hydrolase</keyword>
<name>A0A318JWB8_9NOCA</name>
<feature type="region of interest" description="Disordered" evidence="8">
    <location>
        <begin position="419"/>
        <end position="443"/>
    </location>
</feature>
<comment type="caution">
    <text evidence="10">The sequence shown here is derived from an EMBL/GenBank/DDBJ whole genome shotgun (WGS) entry which is preliminary data.</text>
</comment>
<reference evidence="10 11" key="1">
    <citation type="submission" date="2018-05" db="EMBL/GenBank/DDBJ databases">
        <title>Genomic Encyclopedia of Type Strains, Phase IV (KMG-IV): sequencing the most valuable type-strain genomes for metagenomic binning, comparative biology and taxonomic classification.</title>
        <authorList>
            <person name="Goeker M."/>
        </authorList>
    </citation>
    <scope>NUCLEOTIDE SEQUENCE [LARGE SCALE GENOMIC DNA]</scope>
    <source>
        <strain evidence="10 11">DSM 44704</strain>
    </source>
</reference>
<protein>
    <submittedName>
        <fullName evidence="10">Tannase/feruloyl esterase</fullName>
    </submittedName>
</protein>
<keyword evidence="11" id="KW-1185">Reference proteome</keyword>
<dbReference type="Pfam" id="PF07519">
    <property type="entry name" value="Tannase"/>
    <property type="match status" value="1"/>
</dbReference>
<proteinExistence type="inferred from homology"/>
<evidence type="ECO:0000256" key="7">
    <source>
        <dbReference type="ARBA" id="ARBA00023157"/>
    </source>
</evidence>
<keyword evidence="7" id="KW-1015">Disulfide bond</keyword>
<evidence type="ECO:0000256" key="2">
    <source>
        <dbReference type="ARBA" id="ARBA00022487"/>
    </source>
</evidence>
<dbReference type="Gene3D" id="3.40.50.1820">
    <property type="entry name" value="alpha/beta hydrolase"/>
    <property type="match status" value="1"/>
</dbReference>